<keyword evidence="2" id="KW-0472">Membrane</keyword>
<keyword evidence="2" id="KW-0812">Transmembrane</keyword>
<evidence type="ECO:0000256" key="1">
    <source>
        <dbReference type="SAM" id="MobiDB-lite"/>
    </source>
</evidence>
<sequence length="67" mass="7398">MRWPHIGLVGMLFAAQTLVVLVGAVTLGTVTVLVGPTVFHRHQPYGWPDWRPGSARDRGKPSPSREH</sequence>
<dbReference type="RefSeq" id="WP_204299995.1">
    <property type="nucleotide sequence ID" value="NZ_BAAAGQ010000063.1"/>
</dbReference>
<evidence type="ECO:0000256" key="2">
    <source>
        <dbReference type="SAM" id="Phobius"/>
    </source>
</evidence>
<evidence type="ECO:0000313" key="3">
    <source>
        <dbReference type="EMBL" id="GID49924.1"/>
    </source>
</evidence>
<feature type="compositionally biased region" description="Basic and acidic residues" evidence="1">
    <location>
        <begin position="54"/>
        <end position="67"/>
    </location>
</feature>
<feature type="region of interest" description="Disordered" evidence="1">
    <location>
        <begin position="44"/>
        <end position="67"/>
    </location>
</feature>
<reference evidence="3" key="1">
    <citation type="submission" date="2021-01" db="EMBL/GenBank/DDBJ databases">
        <title>Whole genome shotgun sequence of Actinoplanes capillaceus NBRC 16408.</title>
        <authorList>
            <person name="Komaki H."/>
            <person name="Tamura T."/>
        </authorList>
    </citation>
    <scope>NUCLEOTIDE SEQUENCE [LARGE SCALE GENOMIC DNA]</scope>
    <source>
        <strain evidence="3">NBRC 16408</strain>
    </source>
</reference>
<organism evidence="3">
    <name type="scientific">Actinoplanes campanulatus</name>
    <dbReference type="NCBI Taxonomy" id="113559"/>
    <lineage>
        <taxon>Bacteria</taxon>
        <taxon>Bacillati</taxon>
        <taxon>Actinomycetota</taxon>
        <taxon>Actinomycetes</taxon>
        <taxon>Micromonosporales</taxon>
        <taxon>Micromonosporaceae</taxon>
        <taxon>Actinoplanes</taxon>
    </lineage>
</organism>
<name>A0ABQ3WUJ5_9ACTN</name>
<proteinExistence type="predicted"/>
<evidence type="ECO:0008006" key="4">
    <source>
        <dbReference type="Google" id="ProtNLM"/>
    </source>
</evidence>
<comment type="caution">
    <text evidence="3">The sequence shown here is derived from an EMBL/GenBank/DDBJ whole genome shotgun (WGS) entry which is preliminary data.</text>
</comment>
<dbReference type="EMBL" id="BOMF01000136">
    <property type="protein sequence ID" value="GID49924.1"/>
    <property type="molecule type" value="Genomic_DNA"/>
</dbReference>
<feature type="transmembrane region" description="Helical" evidence="2">
    <location>
        <begin position="6"/>
        <end position="34"/>
    </location>
</feature>
<accession>A0ABQ3WUJ5</accession>
<keyword evidence="2" id="KW-1133">Transmembrane helix</keyword>
<gene>
    <name evidence="3" type="ORF">Aca07nite_71990</name>
</gene>
<protein>
    <recommendedName>
        <fullName evidence="4">Integral membrane protein</fullName>
    </recommendedName>
</protein>